<dbReference type="Proteomes" id="UP000061457">
    <property type="component" value="Chromosome I"/>
</dbReference>
<keyword evidence="15" id="KW-0443">Lipid metabolism</keyword>
<comment type="pathway">
    <text evidence="3">Lipid metabolism.</text>
</comment>
<evidence type="ECO:0000256" key="14">
    <source>
        <dbReference type="ARBA" id="ARBA00048427"/>
    </source>
</evidence>
<evidence type="ECO:0000259" key="16">
    <source>
        <dbReference type="SMART" id="SM00563"/>
    </source>
</evidence>
<dbReference type="GO" id="GO:0006631">
    <property type="term" value="P:fatty acid metabolic process"/>
    <property type="evidence" value="ECO:0007669"/>
    <property type="project" value="TreeGrafter"/>
</dbReference>
<evidence type="ECO:0000256" key="12">
    <source>
        <dbReference type="ARBA" id="ARBA00023264"/>
    </source>
</evidence>
<keyword evidence="9 15" id="KW-0808">Transferase</keyword>
<dbReference type="PANTHER" id="PTHR12563">
    <property type="entry name" value="GLYCEROL-3-PHOSPHATE ACYLTRANSFERASE"/>
    <property type="match status" value="1"/>
</dbReference>
<dbReference type="NCBIfam" id="TIGR03703">
    <property type="entry name" value="plsB"/>
    <property type="match status" value="1"/>
</dbReference>
<dbReference type="HAMAP" id="MF_00393">
    <property type="entry name" value="Glyc3P_acyltrans"/>
    <property type="match status" value="1"/>
</dbReference>
<dbReference type="Pfam" id="PF01553">
    <property type="entry name" value="Acyltransferase"/>
    <property type="match status" value="1"/>
</dbReference>
<dbReference type="STRING" id="161398.PP2015_3161"/>
<comment type="domain">
    <text evidence="15">The HXXXXD motif is essential for acyltransferase activity and may constitute the binding site for the phosphate moiety of the glycerol-3-phosphate.</text>
</comment>
<dbReference type="EC" id="2.3.1.15" evidence="5 15"/>
<evidence type="ECO:0000256" key="11">
    <source>
        <dbReference type="ARBA" id="ARBA00023209"/>
    </source>
</evidence>
<dbReference type="SMART" id="SM00563">
    <property type="entry name" value="PlsC"/>
    <property type="match status" value="1"/>
</dbReference>
<evidence type="ECO:0000256" key="2">
    <source>
        <dbReference type="ARBA" id="ARBA00004765"/>
    </source>
</evidence>
<keyword evidence="18" id="KW-1185">Reference proteome</keyword>
<evidence type="ECO:0000313" key="17">
    <source>
        <dbReference type="EMBL" id="ALO43640.1"/>
    </source>
</evidence>
<dbReference type="InterPro" id="IPR002123">
    <property type="entry name" value="Plipid/glycerol_acylTrfase"/>
</dbReference>
<sequence>MVSPVFPWYSIANFLAGYDMNILTRSANVIAAAVNRILVRTKLLPESPVAQFELDPSLPTFYVTRLNSKADLAALAAVCKQLGLPDPREQQTLSGKQIDRFIPLSNPTPLFGDKAKPSDALELGKQIFDAFSLSPEQRAQVVPVTILWGRNPGKEKPGIGTLFSHSMTPSWLRKFFVLLFSGRDNLVRFSQPIELNQLMTDKSDVDELPHKLLRVARVHFKRQKLAATGPKLPSREALFSGLLASPSIKKAIADEAKAKGLSHEEAKLKAKELLEEIAANYSDAMIRVGDRILTWLWNKLYNGIEVKYAERVHELTNKGHEVIYVPCHRSHMDYLLLTYVIYHQGLVPPHIAAGVNLNFFPAGGIFRRSGAFFIRRSFAGNKLYSAIFKEYLSQLFMKGYSVKFYTEGGRSRTGRLLPPKTGMLAMTMQAMLRGIERPISIVPVYIGYEYVMEINTYLKELAGNDKKNESIFAVFKAIKNLKNYGRGYLNFGEPIALQQYLNEHQPDWRAHIGDDSVKPQWLNTQVANVAQDIMTNINSAAALNAVNLLATILLSRDQFALSKPKLLKQLDFYLALQQQAKYNDQVTLPSDSAQSLLDHALKLNKFDVLTDEMGEIISIREKERTLFNYYRNNIIHLFAVPSILAQLIYQKTEISFESANKTVNALYPLFAKEWFLTTLSEDYIANILNSFEQQKLISMDNGIIKITADKQAQAQLEMLGNVMHLTLERYAITTTQIINSDAIKRQQLEADCEVLAKRLGTLHGIKSPEFFDKKVLTNLISGLKEQNYISICEQNTIHAEEAIANLQSQLTELLPASIWQSIHEHSS</sequence>
<name>A0A0S2K647_9GAMM</name>
<dbReference type="CDD" id="cd07993">
    <property type="entry name" value="LPLAT_DHAPAT-like"/>
    <property type="match status" value="1"/>
</dbReference>
<accession>A0A0S2K647</accession>
<keyword evidence="8 15" id="KW-0444">Lipid biosynthesis</keyword>
<dbReference type="Pfam" id="PF19277">
    <property type="entry name" value="GPAT_C"/>
    <property type="match status" value="1"/>
</dbReference>
<evidence type="ECO:0000313" key="18">
    <source>
        <dbReference type="Proteomes" id="UP000061457"/>
    </source>
</evidence>
<dbReference type="PANTHER" id="PTHR12563:SF17">
    <property type="entry name" value="DIHYDROXYACETONE PHOSPHATE ACYLTRANSFERASE"/>
    <property type="match status" value="1"/>
</dbReference>
<feature type="short sequence motif" description="HXXXXD motif" evidence="15">
    <location>
        <begin position="327"/>
        <end position="332"/>
    </location>
</feature>
<comment type="pathway">
    <text evidence="2 15">Phospholipid metabolism; CDP-diacylglycerol biosynthesis; CDP-diacylglycerol from sn-glycerol 3-phosphate: step 1/3.</text>
</comment>
<dbReference type="GO" id="GO:0004366">
    <property type="term" value="F:glycerol-3-phosphate O-acyltransferase activity"/>
    <property type="evidence" value="ECO:0007669"/>
    <property type="project" value="UniProtKB-UniRule"/>
</dbReference>
<dbReference type="KEGG" id="pphe:PP2015_3161"/>
<dbReference type="NCBIfam" id="NF003441">
    <property type="entry name" value="PRK04974.1"/>
    <property type="match status" value="1"/>
</dbReference>
<feature type="domain" description="Phospholipid/glycerol acyltransferase" evidence="16">
    <location>
        <begin position="322"/>
        <end position="449"/>
    </location>
</feature>
<evidence type="ECO:0000256" key="5">
    <source>
        <dbReference type="ARBA" id="ARBA00013113"/>
    </source>
</evidence>
<dbReference type="AlphaFoldDB" id="A0A0S2K647"/>
<evidence type="ECO:0000256" key="8">
    <source>
        <dbReference type="ARBA" id="ARBA00022516"/>
    </source>
</evidence>
<gene>
    <name evidence="15" type="primary">plsB</name>
    <name evidence="17" type="ORF">PP2015_3161</name>
</gene>
<keyword evidence="7 15" id="KW-1003">Cell membrane</keyword>
<keyword evidence="13 15" id="KW-0012">Acyltransferase</keyword>
<evidence type="ECO:0000256" key="13">
    <source>
        <dbReference type="ARBA" id="ARBA00023315"/>
    </source>
</evidence>
<keyword evidence="12 15" id="KW-1208">Phospholipid metabolism</keyword>
<dbReference type="InterPro" id="IPR022284">
    <property type="entry name" value="GPAT/DHAPAT"/>
</dbReference>
<keyword evidence="11 15" id="KW-0594">Phospholipid biosynthesis</keyword>
<comment type="subcellular location">
    <subcellularLocation>
        <location evidence="1 15">Cell membrane</location>
        <topology evidence="1 15">Peripheral membrane protein</topology>
        <orientation evidence="1 15">Cytoplasmic side</orientation>
    </subcellularLocation>
</comment>
<evidence type="ECO:0000256" key="6">
    <source>
        <dbReference type="ARBA" id="ARBA00013432"/>
    </source>
</evidence>
<dbReference type="GO" id="GO:0016024">
    <property type="term" value="P:CDP-diacylglycerol biosynthetic process"/>
    <property type="evidence" value="ECO:0007669"/>
    <property type="project" value="UniProtKB-UniRule"/>
</dbReference>
<comment type="catalytic activity">
    <reaction evidence="14 15">
        <text>sn-glycerol 3-phosphate + an acyl-CoA = a 1-acyl-sn-glycero-3-phosphate + CoA</text>
        <dbReference type="Rhea" id="RHEA:15325"/>
        <dbReference type="ChEBI" id="CHEBI:57287"/>
        <dbReference type="ChEBI" id="CHEBI:57597"/>
        <dbReference type="ChEBI" id="CHEBI:57970"/>
        <dbReference type="ChEBI" id="CHEBI:58342"/>
        <dbReference type="EC" id="2.3.1.15"/>
    </reaction>
</comment>
<proteinExistence type="inferred from homology"/>
<evidence type="ECO:0000256" key="7">
    <source>
        <dbReference type="ARBA" id="ARBA00022475"/>
    </source>
</evidence>
<comment type="similarity">
    <text evidence="4 15">Belongs to the GPAT/DAPAT family.</text>
</comment>
<dbReference type="SUPFAM" id="SSF69593">
    <property type="entry name" value="Glycerol-3-phosphate (1)-acyltransferase"/>
    <property type="match status" value="1"/>
</dbReference>
<evidence type="ECO:0000256" key="4">
    <source>
        <dbReference type="ARBA" id="ARBA00007937"/>
    </source>
</evidence>
<dbReference type="InterPro" id="IPR028354">
    <property type="entry name" value="GPAT_PlsB"/>
</dbReference>
<dbReference type="PATRIC" id="fig|161398.10.peg.3221"/>
<dbReference type="InterPro" id="IPR045520">
    <property type="entry name" value="GPAT/DHAPAT_C"/>
</dbReference>
<evidence type="ECO:0000256" key="15">
    <source>
        <dbReference type="HAMAP-Rule" id="MF_00393"/>
    </source>
</evidence>
<reference evidence="17 18" key="1">
    <citation type="submission" date="2015-11" db="EMBL/GenBank/DDBJ databases">
        <authorList>
            <person name="Zhang Y."/>
            <person name="Guo Z."/>
        </authorList>
    </citation>
    <scope>NUCLEOTIDE SEQUENCE [LARGE SCALE GENOMIC DNA]</scope>
    <source>
        <strain evidence="17 18">KCTC 12086</strain>
    </source>
</reference>
<organism evidence="17 18">
    <name type="scientific">Pseudoalteromonas phenolica</name>
    <dbReference type="NCBI Taxonomy" id="161398"/>
    <lineage>
        <taxon>Bacteria</taxon>
        <taxon>Pseudomonadati</taxon>
        <taxon>Pseudomonadota</taxon>
        <taxon>Gammaproteobacteria</taxon>
        <taxon>Alteromonadales</taxon>
        <taxon>Pseudoalteromonadaceae</taxon>
        <taxon>Pseudoalteromonas</taxon>
    </lineage>
</organism>
<evidence type="ECO:0000256" key="9">
    <source>
        <dbReference type="ARBA" id="ARBA00022679"/>
    </source>
</evidence>
<dbReference type="InterPro" id="IPR041728">
    <property type="entry name" value="GPAT/DHAPAT_LPLAT"/>
</dbReference>
<evidence type="ECO:0000256" key="1">
    <source>
        <dbReference type="ARBA" id="ARBA00004413"/>
    </source>
</evidence>
<dbReference type="EMBL" id="CP013187">
    <property type="protein sequence ID" value="ALO43640.1"/>
    <property type="molecule type" value="Genomic_DNA"/>
</dbReference>
<dbReference type="GO" id="GO:0005886">
    <property type="term" value="C:plasma membrane"/>
    <property type="evidence" value="ECO:0007669"/>
    <property type="project" value="UniProtKB-SubCell"/>
</dbReference>
<keyword evidence="10 15" id="KW-0472">Membrane</keyword>
<dbReference type="PIRSF" id="PIRSF000437">
    <property type="entry name" value="GPAT_DHAPAT"/>
    <property type="match status" value="1"/>
</dbReference>
<evidence type="ECO:0000256" key="3">
    <source>
        <dbReference type="ARBA" id="ARBA00005189"/>
    </source>
</evidence>
<dbReference type="UniPathway" id="UPA00557">
    <property type="reaction ID" value="UER00612"/>
</dbReference>
<protein>
    <recommendedName>
        <fullName evidence="6 15">Glycerol-3-phosphate acyltransferase</fullName>
        <shortName evidence="15">GPAT</shortName>
        <ecNumber evidence="5 15">2.3.1.15</ecNumber>
    </recommendedName>
</protein>
<evidence type="ECO:0000256" key="10">
    <source>
        <dbReference type="ARBA" id="ARBA00023136"/>
    </source>
</evidence>
<dbReference type="PIRSF" id="PIRSF500064">
    <property type="entry name" value="GPAT"/>
    <property type="match status" value="1"/>
</dbReference>